<dbReference type="AlphaFoldDB" id="A0A644YEA1"/>
<organism evidence="2">
    <name type="scientific">bioreactor metagenome</name>
    <dbReference type="NCBI Taxonomy" id="1076179"/>
    <lineage>
        <taxon>unclassified sequences</taxon>
        <taxon>metagenomes</taxon>
        <taxon>ecological metagenomes</taxon>
    </lineage>
</organism>
<dbReference type="EMBL" id="VSSQ01004822">
    <property type="protein sequence ID" value="MPM26770.1"/>
    <property type="molecule type" value="Genomic_DNA"/>
</dbReference>
<evidence type="ECO:0000313" key="2">
    <source>
        <dbReference type="EMBL" id="MPM26770.1"/>
    </source>
</evidence>
<reference evidence="2" key="1">
    <citation type="submission" date="2019-08" db="EMBL/GenBank/DDBJ databases">
        <authorList>
            <person name="Kucharzyk K."/>
            <person name="Murdoch R.W."/>
            <person name="Higgins S."/>
            <person name="Loffler F."/>
        </authorList>
    </citation>
    <scope>NUCLEOTIDE SEQUENCE</scope>
</reference>
<gene>
    <name evidence="2" type="ORF">SDC9_73275</name>
</gene>
<accession>A0A644YEA1</accession>
<dbReference type="PROSITE" id="PS51257">
    <property type="entry name" value="PROKAR_LIPOPROTEIN"/>
    <property type="match status" value="1"/>
</dbReference>
<feature type="region of interest" description="Disordered" evidence="1">
    <location>
        <begin position="72"/>
        <end position="104"/>
    </location>
</feature>
<proteinExistence type="predicted"/>
<protein>
    <submittedName>
        <fullName evidence="2">Uncharacterized protein</fullName>
    </submittedName>
</protein>
<name>A0A644YEA1_9ZZZZ</name>
<sequence>MVFLGKFRKLTAWTLCRCLILLGIGFVALSSCDHKTRETQAGNPDVVKLDSAATLTDSSNSTAAYDTGTVPVTRSLKPEYNPEPIQPTGYGAMPAYKTELPEKN</sequence>
<comment type="caution">
    <text evidence="2">The sequence shown here is derived from an EMBL/GenBank/DDBJ whole genome shotgun (WGS) entry which is preliminary data.</text>
</comment>
<evidence type="ECO:0000256" key="1">
    <source>
        <dbReference type="SAM" id="MobiDB-lite"/>
    </source>
</evidence>